<dbReference type="InterPro" id="IPR034706">
    <property type="entry name" value="CpoB"/>
</dbReference>
<dbReference type="RefSeq" id="WP_089268556.1">
    <property type="nucleotide sequence ID" value="NZ_FZNN01000001.1"/>
</dbReference>
<dbReference type="GO" id="GO:0030288">
    <property type="term" value="C:outer membrane-bounded periplasmic space"/>
    <property type="evidence" value="ECO:0007669"/>
    <property type="project" value="UniProtKB-UniRule"/>
</dbReference>
<dbReference type="SUPFAM" id="SSF48452">
    <property type="entry name" value="TPR-like"/>
    <property type="match status" value="1"/>
</dbReference>
<keyword evidence="1" id="KW-0732">Signal</keyword>
<keyword evidence="1" id="KW-0131">Cell cycle</keyword>
<name>A0A238UTF6_9RHOB</name>
<sequence length="278" mass="28813" precursor="true">MRLTAMILAFSLTAGAVPAQQAETLADIRQDLSVLYVELQRLRTELSTTGSSGMTVGGNTIDRVNTIESALQALTSKTEEIEYRIGRVVEDGTNRIGDMEFRLCEIEPGCDVGKLGSTPRLGGGTAAVTGAAPAAPAPDTAALPSSGSGELALSEENDFRRAQEALAKSDFRGAADLFAAFRETYPGGPLEAAALLGQGKALEGNGDTRGAARAYLDAYSGYPQSEVAPESLFRLGKSLGQLGSTQEACVTLAEVASRYPGASVVADAQGQMTALGCQ</sequence>
<evidence type="ECO:0000256" key="1">
    <source>
        <dbReference type="HAMAP-Rule" id="MF_02066"/>
    </source>
</evidence>
<gene>
    <name evidence="1" type="primary">cpoB</name>
    <name evidence="3" type="ORF">SAMN06265370_10196</name>
</gene>
<keyword evidence="4" id="KW-1185">Reference proteome</keyword>
<reference evidence="3 4" key="1">
    <citation type="submission" date="2017-06" db="EMBL/GenBank/DDBJ databases">
        <authorList>
            <person name="Kim H.J."/>
            <person name="Triplett B.A."/>
        </authorList>
    </citation>
    <scope>NUCLEOTIDE SEQUENCE [LARGE SCALE GENOMIC DNA]</scope>
    <source>
        <strain evidence="3 4">DSM 29052</strain>
    </source>
</reference>
<dbReference type="Proteomes" id="UP000198417">
    <property type="component" value="Unassembled WGS sequence"/>
</dbReference>
<evidence type="ECO:0000256" key="2">
    <source>
        <dbReference type="SAM" id="MobiDB-lite"/>
    </source>
</evidence>
<comment type="similarity">
    <text evidence="1">Belongs to the CpoB family.</text>
</comment>
<feature type="chain" id="PRO_5013407747" description="Cell division coordinator CpoB" evidence="1">
    <location>
        <begin position="17"/>
        <end position="278"/>
    </location>
</feature>
<dbReference type="Gene3D" id="1.25.40.10">
    <property type="entry name" value="Tetratricopeptide repeat domain"/>
    <property type="match status" value="1"/>
</dbReference>
<evidence type="ECO:0000313" key="4">
    <source>
        <dbReference type="Proteomes" id="UP000198417"/>
    </source>
</evidence>
<accession>A0A238UTF6</accession>
<dbReference type="AlphaFoldDB" id="A0A238UTF6"/>
<dbReference type="Pfam" id="PF13174">
    <property type="entry name" value="TPR_6"/>
    <property type="match status" value="2"/>
</dbReference>
<dbReference type="HAMAP" id="MF_02066">
    <property type="entry name" value="CpoB"/>
    <property type="match status" value="1"/>
</dbReference>
<dbReference type="GO" id="GO:0043093">
    <property type="term" value="P:FtsZ-dependent cytokinesis"/>
    <property type="evidence" value="ECO:0007669"/>
    <property type="project" value="UniProtKB-UniRule"/>
</dbReference>
<dbReference type="OrthoDB" id="9763909at2"/>
<dbReference type="InterPro" id="IPR011990">
    <property type="entry name" value="TPR-like_helical_dom_sf"/>
</dbReference>
<evidence type="ECO:0000313" key="3">
    <source>
        <dbReference type="EMBL" id="SNR25316.1"/>
    </source>
</evidence>
<comment type="function">
    <text evidence="1">Mediates coordination of peptidoglycan synthesis and outer membrane constriction during cell division.</text>
</comment>
<dbReference type="EMBL" id="FZNN01000001">
    <property type="protein sequence ID" value="SNR25316.1"/>
    <property type="molecule type" value="Genomic_DNA"/>
</dbReference>
<comment type="subcellular location">
    <subcellularLocation>
        <location evidence="1">Periplasm</location>
    </subcellularLocation>
</comment>
<keyword evidence="1" id="KW-0574">Periplasm</keyword>
<proteinExistence type="inferred from homology"/>
<feature type="signal peptide" evidence="1">
    <location>
        <begin position="1"/>
        <end position="16"/>
    </location>
</feature>
<dbReference type="InterPro" id="IPR019734">
    <property type="entry name" value="TPR_rpt"/>
</dbReference>
<dbReference type="InterPro" id="IPR014162">
    <property type="entry name" value="CpoB_C"/>
</dbReference>
<protein>
    <recommendedName>
        <fullName evidence="1">Cell division coordinator CpoB</fullName>
    </recommendedName>
</protein>
<feature type="region of interest" description="Disordered" evidence="2">
    <location>
        <begin position="129"/>
        <end position="149"/>
    </location>
</feature>
<keyword evidence="1" id="KW-0132">Cell division</keyword>
<dbReference type="NCBIfam" id="TIGR02795">
    <property type="entry name" value="tol_pal_ybgF"/>
    <property type="match status" value="1"/>
</dbReference>
<organism evidence="3 4">
    <name type="scientific">Puniceibacterium sediminis</name>
    <dbReference type="NCBI Taxonomy" id="1608407"/>
    <lineage>
        <taxon>Bacteria</taxon>
        <taxon>Pseudomonadati</taxon>
        <taxon>Pseudomonadota</taxon>
        <taxon>Alphaproteobacteria</taxon>
        <taxon>Rhodobacterales</taxon>
        <taxon>Paracoccaceae</taxon>
        <taxon>Puniceibacterium</taxon>
    </lineage>
</organism>